<keyword evidence="5" id="KW-0472">Membrane</keyword>
<keyword evidence="4" id="KW-0808">Transferase</keyword>
<dbReference type="Pfam" id="PF03279">
    <property type="entry name" value="Lip_A_acyltrans"/>
    <property type="match status" value="1"/>
</dbReference>
<gene>
    <name evidence="8" type="ORF">PU560_08185</name>
</gene>
<evidence type="ECO:0000256" key="1">
    <source>
        <dbReference type="ARBA" id="ARBA00004533"/>
    </source>
</evidence>
<feature type="compositionally biased region" description="Basic and acidic residues" evidence="7">
    <location>
        <begin position="312"/>
        <end position="336"/>
    </location>
</feature>
<proteinExistence type="predicted"/>
<dbReference type="NCBIfam" id="NF005919">
    <property type="entry name" value="PRK07920.1"/>
    <property type="match status" value="1"/>
</dbReference>
<dbReference type="EMBL" id="JARACI010000887">
    <property type="protein sequence ID" value="MDD9206447.1"/>
    <property type="molecule type" value="Genomic_DNA"/>
</dbReference>
<dbReference type="PANTHER" id="PTHR30606">
    <property type="entry name" value="LIPID A BIOSYNTHESIS LAUROYL ACYLTRANSFERASE"/>
    <property type="match status" value="1"/>
</dbReference>
<evidence type="ECO:0000313" key="9">
    <source>
        <dbReference type="Proteomes" id="UP001165561"/>
    </source>
</evidence>
<evidence type="ECO:0000256" key="2">
    <source>
        <dbReference type="ARBA" id="ARBA00022475"/>
    </source>
</evidence>
<evidence type="ECO:0000313" key="8">
    <source>
        <dbReference type="EMBL" id="MDD9206447.1"/>
    </source>
</evidence>
<comment type="subcellular location">
    <subcellularLocation>
        <location evidence="1">Cell inner membrane</location>
    </subcellularLocation>
</comment>
<keyword evidence="6 8" id="KW-0012">Acyltransferase</keyword>
<evidence type="ECO:0000256" key="6">
    <source>
        <dbReference type="ARBA" id="ARBA00023315"/>
    </source>
</evidence>
<evidence type="ECO:0000256" key="5">
    <source>
        <dbReference type="ARBA" id="ARBA00023136"/>
    </source>
</evidence>
<sequence>MRVDAARVFALAWRWGPRIPEPVLQALLGTVAEAVCWLRLPGVRQLEANLSRVRPDLPPRALRRLSRTAMRRYMRYYGEVFRLPALTPLQLRARVRDTGLGPVREHVAAGRSVSLALSHSGNWDLAGAWGTQYLGHVLTVAEVLEPAEVFEEFLGFREGLGMSIVPLAKGTNVFRELVRQARHGTHVIPLLADRDLSAHGVEVDLVGHRARVAPGPAALAVALGQPVAFVMVRHERLRGARRQAAGSRWGIVVEVGEPIEPPADRTGRAAVEHLTQAWVDQMAAALVEHPADWHMLQKVFLDDLDRDRLARAAERATAEHPAERTAAEHPAERTAADRGGTA</sequence>
<comment type="caution">
    <text evidence="8">The sequence shown here is derived from an EMBL/GenBank/DDBJ whole genome shotgun (WGS) entry which is preliminary data.</text>
</comment>
<dbReference type="InterPro" id="IPR004960">
    <property type="entry name" value="LipA_acyltrans"/>
</dbReference>
<keyword evidence="2" id="KW-1003">Cell membrane</keyword>
<evidence type="ECO:0000256" key="3">
    <source>
        <dbReference type="ARBA" id="ARBA00022519"/>
    </source>
</evidence>
<feature type="region of interest" description="Disordered" evidence="7">
    <location>
        <begin position="312"/>
        <end position="342"/>
    </location>
</feature>
<protein>
    <submittedName>
        <fullName evidence="8">Phosphatidylinositol mannoside acyltransferase</fullName>
    </submittedName>
</protein>
<evidence type="ECO:0000256" key="7">
    <source>
        <dbReference type="SAM" id="MobiDB-lite"/>
    </source>
</evidence>
<evidence type="ECO:0000256" key="4">
    <source>
        <dbReference type="ARBA" id="ARBA00022679"/>
    </source>
</evidence>
<dbReference type="GO" id="GO:0016746">
    <property type="term" value="F:acyltransferase activity"/>
    <property type="evidence" value="ECO:0007669"/>
    <property type="project" value="UniProtKB-KW"/>
</dbReference>
<keyword evidence="9" id="KW-1185">Reference proteome</keyword>
<dbReference type="PANTHER" id="PTHR30606:SF10">
    <property type="entry name" value="PHOSPHATIDYLINOSITOL MANNOSIDE ACYLTRANSFERASE"/>
    <property type="match status" value="1"/>
</dbReference>
<dbReference type="CDD" id="cd07984">
    <property type="entry name" value="LPLAT_LABLAT-like"/>
    <property type="match status" value="1"/>
</dbReference>
<reference evidence="8" key="1">
    <citation type="submission" date="2023-02" db="EMBL/GenBank/DDBJ databases">
        <title>Georgenia sp.10Sc9-8, isolated from a soil sample collected from the Taklamakan desert.</title>
        <authorList>
            <person name="Liu S."/>
        </authorList>
    </citation>
    <scope>NUCLEOTIDE SEQUENCE</scope>
    <source>
        <strain evidence="8">10Sc9-8</strain>
    </source>
</reference>
<organism evidence="8 9">
    <name type="scientific">Georgenia halotolerans</name>
    <dbReference type="NCBI Taxonomy" id="3028317"/>
    <lineage>
        <taxon>Bacteria</taxon>
        <taxon>Bacillati</taxon>
        <taxon>Actinomycetota</taxon>
        <taxon>Actinomycetes</taxon>
        <taxon>Micrococcales</taxon>
        <taxon>Bogoriellaceae</taxon>
        <taxon>Georgenia</taxon>
    </lineage>
</organism>
<dbReference type="Proteomes" id="UP001165561">
    <property type="component" value="Unassembled WGS sequence"/>
</dbReference>
<name>A0ABT5TWM4_9MICO</name>
<keyword evidence="3" id="KW-0997">Cell inner membrane</keyword>
<accession>A0ABT5TWM4</accession>